<keyword evidence="7 10" id="KW-0283">Flagellar rotation</keyword>
<comment type="similarity">
    <text evidence="3 10">Belongs to the FliL family.</text>
</comment>
<keyword evidence="5 10" id="KW-0145">Chemotaxis</keyword>
<dbReference type="NCBIfam" id="NF005435">
    <property type="entry name" value="PRK07021.1"/>
    <property type="match status" value="1"/>
</dbReference>
<comment type="subcellular location">
    <subcellularLocation>
        <location evidence="10">Cell inner membrane</location>
    </subcellularLocation>
    <subcellularLocation>
        <location evidence="2">Cell membrane</location>
        <topology evidence="2">Single-pass membrane protein</topology>
    </subcellularLocation>
</comment>
<dbReference type="Pfam" id="PF03748">
    <property type="entry name" value="FliL"/>
    <property type="match status" value="1"/>
</dbReference>
<dbReference type="OrthoDB" id="5297029at2"/>
<keyword evidence="11" id="KW-0966">Cell projection</keyword>
<keyword evidence="4" id="KW-1003">Cell membrane</keyword>
<evidence type="ECO:0000256" key="4">
    <source>
        <dbReference type="ARBA" id="ARBA00022475"/>
    </source>
</evidence>
<dbReference type="GO" id="GO:0009425">
    <property type="term" value="C:bacterial-type flagellum basal body"/>
    <property type="evidence" value="ECO:0007669"/>
    <property type="project" value="InterPro"/>
</dbReference>
<keyword evidence="10" id="KW-0997">Cell inner membrane</keyword>
<organism evidence="11 12">
    <name type="scientific">Paralcaligenes ureilyticus</name>
    <dbReference type="NCBI Taxonomy" id="627131"/>
    <lineage>
        <taxon>Bacteria</taxon>
        <taxon>Pseudomonadati</taxon>
        <taxon>Pseudomonadota</taxon>
        <taxon>Betaproteobacteria</taxon>
        <taxon>Burkholderiales</taxon>
        <taxon>Alcaligenaceae</taxon>
        <taxon>Paralcaligenes</taxon>
    </lineage>
</organism>
<evidence type="ECO:0000313" key="12">
    <source>
        <dbReference type="Proteomes" id="UP000295525"/>
    </source>
</evidence>
<evidence type="ECO:0000256" key="5">
    <source>
        <dbReference type="ARBA" id="ARBA00022500"/>
    </source>
</evidence>
<dbReference type="PANTHER" id="PTHR35091:SF2">
    <property type="entry name" value="FLAGELLAR PROTEIN FLIL"/>
    <property type="match status" value="1"/>
</dbReference>
<proteinExistence type="inferred from homology"/>
<dbReference type="EMBL" id="SMAJ01000007">
    <property type="protein sequence ID" value="TCT06953.1"/>
    <property type="molecule type" value="Genomic_DNA"/>
</dbReference>
<dbReference type="AlphaFoldDB" id="A0A4R3M2S8"/>
<keyword evidence="12" id="KW-1185">Reference proteome</keyword>
<keyword evidence="9 10" id="KW-0472">Membrane</keyword>
<dbReference type="PANTHER" id="PTHR35091">
    <property type="entry name" value="FLAGELLAR PROTEIN FLIL"/>
    <property type="match status" value="1"/>
</dbReference>
<reference evidence="11 12" key="1">
    <citation type="submission" date="2019-03" db="EMBL/GenBank/DDBJ databases">
        <title>Genomic Encyclopedia of Type Strains, Phase IV (KMG-IV): sequencing the most valuable type-strain genomes for metagenomic binning, comparative biology and taxonomic classification.</title>
        <authorList>
            <person name="Goeker M."/>
        </authorList>
    </citation>
    <scope>NUCLEOTIDE SEQUENCE [LARGE SCALE GENOMIC DNA]</scope>
    <source>
        <strain evidence="11 12">DSM 24591</strain>
    </source>
</reference>
<evidence type="ECO:0000256" key="7">
    <source>
        <dbReference type="ARBA" id="ARBA00022779"/>
    </source>
</evidence>
<evidence type="ECO:0000256" key="1">
    <source>
        <dbReference type="ARBA" id="ARBA00002254"/>
    </source>
</evidence>
<dbReference type="Proteomes" id="UP000295525">
    <property type="component" value="Unassembled WGS sequence"/>
</dbReference>
<protein>
    <recommendedName>
        <fullName evidence="10">Flagellar protein FliL</fullName>
    </recommendedName>
</protein>
<dbReference type="GO" id="GO:0071978">
    <property type="term" value="P:bacterial-type flagellum-dependent swarming motility"/>
    <property type="evidence" value="ECO:0007669"/>
    <property type="project" value="TreeGrafter"/>
</dbReference>
<comment type="function">
    <text evidence="1 10">Controls the rotational direction of flagella during chemotaxis.</text>
</comment>
<keyword evidence="6" id="KW-0812">Transmembrane</keyword>
<dbReference type="RefSeq" id="WP_132582354.1">
    <property type="nucleotide sequence ID" value="NZ_SMAJ01000007.1"/>
</dbReference>
<gene>
    <name evidence="11" type="ORF">EDC26_1078</name>
</gene>
<evidence type="ECO:0000256" key="2">
    <source>
        <dbReference type="ARBA" id="ARBA00004162"/>
    </source>
</evidence>
<dbReference type="InterPro" id="IPR005503">
    <property type="entry name" value="FliL"/>
</dbReference>
<keyword evidence="8" id="KW-1133">Transmembrane helix</keyword>
<evidence type="ECO:0000256" key="8">
    <source>
        <dbReference type="ARBA" id="ARBA00022989"/>
    </source>
</evidence>
<evidence type="ECO:0000256" key="9">
    <source>
        <dbReference type="ARBA" id="ARBA00023136"/>
    </source>
</evidence>
<evidence type="ECO:0000256" key="10">
    <source>
        <dbReference type="RuleBase" id="RU364125"/>
    </source>
</evidence>
<dbReference type="GO" id="GO:0005886">
    <property type="term" value="C:plasma membrane"/>
    <property type="evidence" value="ECO:0007669"/>
    <property type="project" value="UniProtKB-SubCell"/>
</dbReference>
<keyword evidence="11" id="KW-0282">Flagellum</keyword>
<evidence type="ECO:0000313" key="11">
    <source>
        <dbReference type="EMBL" id="TCT06953.1"/>
    </source>
</evidence>
<evidence type="ECO:0000256" key="6">
    <source>
        <dbReference type="ARBA" id="ARBA00022692"/>
    </source>
</evidence>
<keyword evidence="11" id="KW-0969">Cilium</keyword>
<dbReference type="GO" id="GO:0006935">
    <property type="term" value="P:chemotaxis"/>
    <property type="evidence" value="ECO:0007669"/>
    <property type="project" value="UniProtKB-KW"/>
</dbReference>
<sequence length="149" mass="16136">MIKTIVGIILIAAASIGATALYFLQASVPAVNAETTLPAKPVPLPGPIFVPLEPFTVTLRDNDSSRILYVAITLRVADEDSRKLLGVYMPEVRNRVLLELSTQSPTAVQTPEGRTQLTKSLAKVLEVPYLPQPKGPRISNVLFTAFVVQ</sequence>
<accession>A0A4R3M2S8</accession>
<evidence type="ECO:0000256" key="3">
    <source>
        <dbReference type="ARBA" id="ARBA00008281"/>
    </source>
</evidence>
<name>A0A4R3M2S8_9BURK</name>
<comment type="caution">
    <text evidence="11">The sequence shown here is derived from an EMBL/GenBank/DDBJ whole genome shotgun (WGS) entry which is preliminary data.</text>
</comment>